<dbReference type="Gene3D" id="2.60.120.10">
    <property type="entry name" value="Jelly Rolls"/>
    <property type="match status" value="1"/>
</dbReference>
<name>A0ABZ0RLI3_9BACT</name>
<dbReference type="SUPFAM" id="SSF51182">
    <property type="entry name" value="RmlC-like cupins"/>
    <property type="match status" value="1"/>
</dbReference>
<protein>
    <submittedName>
        <fullName evidence="2">Cupin domain-containing protein</fullName>
    </submittedName>
</protein>
<keyword evidence="3" id="KW-1185">Reference proteome</keyword>
<evidence type="ECO:0000313" key="2">
    <source>
        <dbReference type="EMBL" id="WPJ96099.1"/>
    </source>
</evidence>
<sequence>MVDFTYIEDQRRGHLEVSPELRFFMNYEQAQAEHVAHSHNYLELAFILRGHARHLTVKGESICRSGELIVIPKGAWHGYSDCQDLELVNCLFSPQLLFAGIGLVGG</sequence>
<dbReference type="InterPro" id="IPR011051">
    <property type="entry name" value="RmlC_Cupin_sf"/>
</dbReference>
<proteinExistence type="predicted"/>
<dbReference type="Proteomes" id="UP001324993">
    <property type="component" value="Chromosome"/>
</dbReference>
<accession>A0ABZ0RLI3</accession>
<reference evidence="2 3" key="1">
    <citation type="submission" date="2023-11" db="EMBL/GenBank/DDBJ databases">
        <title>Coraliomargarita sp. nov., isolated from marine algae.</title>
        <authorList>
            <person name="Lee J.K."/>
            <person name="Baek J.H."/>
            <person name="Kim J.M."/>
            <person name="Choi D.G."/>
            <person name="Jeon C.O."/>
        </authorList>
    </citation>
    <scope>NUCLEOTIDE SEQUENCE [LARGE SCALE GENOMIC DNA]</scope>
    <source>
        <strain evidence="2 3">J2-16</strain>
    </source>
</reference>
<gene>
    <name evidence="2" type="ORF">SH580_00100</name>
</gene>
<dbReference type="EMBL" id="CP138858">
    <property type="protein sequence ID" value="WPJ96099.1"/>
    <property type="molecule type" value="Genomic_DNA"/>
</dbReference>
<dbReference type="InterPro" id="IPR013096">
    <property type="entry name" value="Cupin_2"/>
</dbReference>
<evidence type="ECO:0000313" key="3">
    <source>
        <dbReference type="Proteomes" id="UP001324993"/>
    </source>
</evidence>
<evidence type="ECO:0000259" key="1">
    <source>
        <dbReference type="Pfam" id="PF07883"/>
    </source>
</evidence>
<organism evidence="2 3">
    <name type="scientific">Coraliomargarita algicola</name>
    <dbReference type="NCBI Taxonomy" id="3092156"/>
    <lineage>
        <taxon>Bacteria</taxon>
        <taxon>Pseudomonadati</taxon>
        <taxon>Verrucomicrobiota</taxon>
        <taxon>Opitutia</taxon>
        <taxon>Puniceicoccales</taxon>
        <taxon>Coraliomargaritaceae</taxon>
        <taxon>Coraliomargarita</taxon>
    </lineage>
</organism>
<dbReference type="InterPro" id="IPR014710">
    <property type="entry name" value="RmlC-like_jellyroll"/>
</dbReference>
<dbReference type="RefSeq" id="WP_319832963.1">
    <property type="nucleotide sequence ID" value="NZ_CP138858.1"/>
</dbReference>
<dbReference type="Pfam" id="PF07883">
    <property type="entry name" value="Cupin_2"/>
    <property type="match status" value="1"/>
</dbReference>
<feature type="domain" description="Cupin type-2" evidence="1">
    <location>
        <begin position="24"/>
        <end position="80"/>
    </location>
</feature>